<evidence type="ECO:0000313" key="3">
    <source>
        <dbReference type="EMBL" id="KIC56045.1"/>
    </source>
</evidence>
<keyword evidence="3" id="KW-0378">Hydrolase</keyword>
<protein>
    <submittedName>
        <fullName evidence="3">Alpha/beta hydrolase</fullName>
    </submittedName>
</protein>
<dbReference type="InterPro" id="IPR000073">
    <property type="entry name" value="AB_hydrolase_1"/>
</dbReference>
<feature type="signal peptide" evidence="1">
    <location>
        <begin position="1"/>
        <end position="19"/>
    </location>
</feature>
<dbReference type="RefSeq" id="WP_039247583.1">
    <property type="nucleotide sequence ID" value="NZ_JWSY01000025.1"/>
</dbReference>
<dbReference type="Proteomes" id="UP000031166">
    <property type="component" value="Unassembled WGS sequence"/>
</dbReference>
<dbReference type="PROSITE" id="PS51257">
    <property type="entry name" value="PROKAR_LIPOPROTEIN"/>
    <property type="match status" value="1"/>
</dbReference>
<dbReference type="EMBL" id="JWSY01000025">
    <property type="protein sequence ID" value="KIC56045.1"/>
    <property type="molecule type" value="Genomic_DNA"/>
</dbReference>
<comment type="caution">
    <text evidence="3">The sequence shown here is derived from an EMBL/GenBank/DDBJ whole genome shotgun (WGS) entry which is preliminary data.</text>
</comment>
<evidence type="ECO:0000259" key="2">
    <source>
        <dbReference type="Pfam" id="PF12697"/>
    </source>
</evidence>
<sequence length="280" mass="29125">MIKRLSATAAAIGLSTILAGCLTVNVPEGQFFYPDTRVQAEKLILAPGPAIPGAEILSLPFAGGAVAATRVRTGRADAPLILYCGGNLFRRGVSGAQVATELASFGDVLMFDYPGSGDTPGQASFATYRDAGEVIAATARAQADAEGRRLIAWGHSLGGPICAEAARVIRADALVLEATTPTARAAVDSMVGVWRPIVRVQLAATLTTVDVPATLDGYSGKVVVLEASRDTTLPPVLSRKLAHDLRARGVNVERLVFARADHGDIPSQPDFVTRVGAALN</sequence>
<evidence type="ECO:0000256" key="1">
    <source>
        <dbReference type="SAM" id="SignalP"/>
    </source>
</evidence>
<reference evidence="3 4" key="1">
    <citation type="submission" date="2014-12" db="EMBL/GenBank/DDBJ databases">
        <title>Genome sequencing of Brevundimonas nasdae TPW30.</title>
        <authorList>
            <person name="Tan P.W."/>
            <person name="Chan K.-G."/>
        </authorList>
    </citation>
    <scope>NUCLEOTIDE SEQUENCE [LARGE SCALE GENOMIC DNA]</scope>
    <source>
        <strain evidence="3 4">TPW30</strain>
    </source>
</reference>
<dbReference type="AlphaFoldDB" id="A0A0B4CV85"/>
<dbReference type="GO" id="GO:0016787">
    <property type="term" value="F:hydrolase activity"/>
    <property type="evidence" value="ECO:0007669"/>
    <property type="project" value="UniProtKB-KW"/>
</dbReference>
<feature type="chain" id="PRO_5002084848" evidence="1">
    <location>
        <begin position="20"/>
        <end position="280"/>
    </location>
</feature>
<dbReference type="STRING" id="172043.RM53_13665"/>
<gene>
    <name evidence="3" type="ORF">RM53_13665</name>
</gene>
<accession>A0A0B4CV85</accession>
<dbReference type="SUPFAM" id="SSF53474">
    <property type="entry name" value="alpha/beta-Hydrolases"/>
    <property type="match status" value="1"/>
</dbReference>
<name>A0A0B4CV85_9CAUL</name>
<keyword evidence="1" id="KW-0732">Signal</keyword>
<dbReference type="InterPro" id="IPR029058">
    <property type="entry name" value="AB_hydrolase_fold"/>
</dbReference>
<feature type="domain" description="AB hydrolase-1" evidence="2">
    <location>
        <begin position="97"/>
        <end position="184"/>
    </location>
</feature>
<dbReference type="Gene3D" id="3.40.50.1820">
    <property type="entry name" value="alpha/beta hydrolase"/>
    <property type="match status" value="1"/>
</dbReference>
<dbReference type="PANTHER" id="PTHR12277">
    <property type="entry name" value="ALPHA/BETA HYDROLASE DOMAIN-CONTAINING PROTEIN"/>
    <property type="match status" value="1"/>
</dbReference>
<organism evidence="3 4">
    <name type="scientific">Brevundimonas nasdae</name>
    <dbReference type="NCBI Taxonomy" id="172043"/>
    <lineage>
        <taxon>Bacteria</taxon>
        <taxon>Pseudomonadati</taxon>
        <taxon>Pseudomonadota</taxon>
        <taxon>Alphaproteobacteria</taxon>
        <taxon>Caulobacterales</taxon>
        <taxon>Caulobacteraceae</taxon>
        <taxon>Brevundimonas</taxon>
    </lineage>
</organism>
<proteinExistence type="predicted"/>
<evidence type="ECO:0000313" key="4">
    <source>
        <dbReference type="Proteomes" id="UP000031166"/>
    </source>
</evidence>
<dbReference type="Pfam" id="PF12697">
    <property type="entry name" value="Abhydrolase_6"/>
    <property type="match status" value="1"/>
</dbReference>